<dbReference type="GO" id="GO:0005524">
    <property type="term" value="F:ATP binding"/>
    <property type="evidence" value="ECO:0007669"/>
    <property type="project" value="UniProtKB-KW"/>
</dbReference>
<dbReference type="AlphaFoldDB" id="A0A1H8I4M8"/>
<evidence type="ECO:0000256" key="7">
    <source>
        <dbReference type="ARBA" id="ARBA00022840"/>
    </source>
</evidence>
<evidence type="ECO:0000256" key="4">
    <source>
        <dbReference type="ARBA" id="ARBA00022679"/>
    </source>
</evidence>
<keyword evidence="4" id="KW-0808">Transferase</keyword>
<keyword evidence="6 10" id="KW-0418">Kinase</keyword>
<proteinExistence type="predicted"/>
<dbReference type="InterPro" id="IPR000550">
    <property type="entry name" value="Hppk"/>
</dbReference>
<dbReference type="GO" id="GO:0046656">
    <property type="term" value="P:folic acid biosynthetic process"/>
    <property type="evidence" value="ECO:0007669"/>
    <property type="project" value="UniProtKB-KW"/>
</dbReference>
<dbReference type="EC" id="2.7.6.3" evidence="3"/>
<evidence type="ECO:0000256" key="6">
    <source>
        <dbReference type="ARBA" id="ARBA00022777"/>
    </source>
</evidence>
<keyword evidence="5" id="KW-0547">Nucleotide-binding</keyword>
<dbReference type="Pfam" id="PF01288">
    <property type="entry name" value="HPPK"/>
    <property type="match status" value="1"/>
</dbReference>
<sequence>MSRIVTAYLGLGANLGDRQSQLRQAIERLNQTPGIRVTRLSSVYETAPVGYLDQPNFYNLVAEVKTTLTPNALLSVILQIEQKLHRVREVRWGPRTIDIDILLYGDRAIEQDELQIPHPRMKERAFVLVPLSELAGNKIIPGTDQTVEQWAGALTPDQQIRRLDLLLYPEGLSLELNR</sequence>
<dbReference type="GO" id="GO:0016301">
    <property type="term" value="F:kinase activity"/>
    <property type="evidence" value="ECO:0007669"/>
    <property type="project" value="UniProtKB-KW"/>
</dbReference>
<accession>A0A1H8I4M8</accession>
<evidence type="ECO:0000256" key="3">
    <source>
        <dbReference type="ARBA" id="ARBA00013253"/>
    </source>
</evidence>
<keyword evidence="7" id="KW-0067">ATP-binding</keyword>
<dbReference type="GO" id="GO:0003848">
    <property type="term" value="F:2-amino-4-hydroxy-6-hydroxymethyldihydropteridine diphosphokinase activity"/>
    <property type="evidence" value="ECO:0007669"/>
    <property type="project" value="UniProtKB-EC"/>
</dbReference>
<evidence type="ECO:0000313" key="10">
    <source>
        <dbReference type="EMBL" id="SEN63439.1"/>
    </source>
</evidence>
<name>A0A1H8I4M8_9BACL</name>
<evidence type="ECO:0000256" key="5">
    <source>
        <dbReference type="ARBA" id="ARBA00022741"/>
    </source>
</evidence>
<evidence type="ECO:0000256" key="8">
    <source>
        <dbReference type="ARBA" id="ARBA00022909"/>
    </source>
</evidence>
<dbReference type="Gene3D" id="3.30.70.560">
    <property type="entry name" value="7,8-Dihydro-6-hydroxymethylpterin-pyrophosphokinase HPPK"/>
    <property type="match status" value="1"/>
</dbReference>
<dbReference type="PROSITE" id="PS00794">
    <property type="entry name" value="HPPK"/>
    <property type="match status" value="1"/>
</dbReference>
<dbReference type="Proteomes" id="UP000199695">
    <property type="component" value="Unassembled WGS sequence"/>
</dbReference>
<dbReference type="SUPFAM" id="SSF55083">
    <property type="entry name" value="6-hydroxymethyl-7,8-dihydropterin pyrophosphokinase, HPPK"/>
    <property type="match status" value="1"/>
</dbReference>
<keyword evidence="8" id="KW-0289">Folate biosynthesis</keyword>
<dbReference type="EMBL" id="FOCQ01000016">
    <property type="protein sequence ID" value="SEN63439.1"/>
    <property type="molecule type" value="Genomic_DNA"/>
</dbReference>
<protein>
    <recommendedName>
        <fullName evidence="3">2-amino-4-hydroxy-6-hydroxymethyldihydropteridine diphosphokinase</fullName>
        <ecNumber evidence="3">2.7.6.3</ecNumber>
    </recommendedName>
</protein>
<dbReference type="CDD" id="cd00483">
    <property type="entry name" value="HPPK"/>
    <property type="match status" value="1"/>
</dbReference>
<gene>
    <name evidence="10" type="ORF">SAMN05444955_11622</name>
</gene>
<dbReference type="GO" id="GO:0046654">
    <property type="term" value="P:tetrahydrofolate biosynthetic process"/>
    <property type="evidence" value="ECO:0007669"/>
    <property type="project" value="UniProtKB-UniPathway"/>
</dbReference>
<dbReference type="PANTHER" id="PTHR43071">
    <property type="entry name" value="2-AMINO-4-HYDROXY-6-HYDROXYMETHYLDIHYDROPTERIDINE PYROPHOSPHOKINASE"/>
    <property type="match status" value="1"/>
</dbReference>
<feature type="domain" description="7,8-dihydro-6-hydroxymethylpterin-pyrophosphokinase" evidence="9">
    <location>
        <begin position="91"/>
        <end position="102"/>
    </location>
</feature>
<keyword evidence="11" id="KW-1185">Reference proteome</keyword>
<comment type="pathway">
    <text evidence="2">Cofactor biosynthesis; tetrahydrofolate biosynthesis; 2-amino-4-hydroxy-6-hydroxymethyl-7,8-dihydropteridine diphosphate from 7,8-dihydroneopterin triphosphate: step 4/4.</text>
</comment>
<dbReference type="UniPathway" id="UPA00077">
    <property type="reaction ID" value="UER00155"/>
</dbReference>
<comment type="catalytic activity">
    <reaction evidence="1">
        <text>6-hydroxymethyl-7,8-dihydropterin + ATP = (7,8-dihydropterin-6-yl)methyl diphosphate + AMP + H(+)</text>
        <dbReference type="Rhea" id="RHEA:11412"/>
        <dbReference type="ChEBI" id="CHEBI:15378"/>
        <dbReference type="ChEBI" id="CHEBI:30616"/>
        <dbReference type="ChEBI" id="CHEBI:44841"/>
        <dbReference type="ChEBI" id="CHEBI:72950"/>
        <dbReference type="ChEBI" id="CHEBI:456215"/>
        <dbReference type="EC" id="2.7.6.3"/>
    </reaction>
</comment>
<evidence type="ECO:0000259" key="9">
    <source>
        <dbReference type="PROSITE" id="PS00794"/>
    </source>
</evidence>
<dbReference type="PANTHER" id="PTHR43071:SF1">
    <property type="entry name" value="2-AMINO-4-HYDROXY-6-HYDROXYMETHYLDIHYDROPTERIDINE PYROPHOSPHOKINASE"/>
    <property type="match status" value="1"/>
</dbReference>
<evidence type="ECO:0000256" key="2">
    <source>
        <dbReference type="ARBA" id="ARBA00005051"/>
    </source>
</evidence>
<dbReference type="NCBIfam" id="TIGR01498">
    <property type="entry name" value="folK"/>
    <property type="match status" value="1"/>
</dbReference>
<reference evidence="10 11" key="1">
    <citation type="submission" date="2016-10" db="EMBL/GenBank/DDBJ databases">
        <authorList>
            <person name="de Groot N.N."/>
        </authorList>
    </citation>
    <scope>NUCLEOTIDE SEQUENCE [LARGE SCALE GENOMIC DNA]</scope>
    <source>
        <strain evidence="10 11">DSM 46701</strain>
    </source>
</reference>
<evidence type="ECO:0000313" key="11">
    <source>
        <dbReference type="Proteomes" id="UP000199695"/>
    </source>
</evidence>
<evidence type="ECO:0000256" key="1">
    <source>
        <dbReference type="ARBA" id="ARBA00000198"/>
    </source>
</evidence>
<dbReference type="STRING" id="1173111.SAMN05444955_11622"/>
<organism evidence="10 11">
    <name type="scientific">Lihuaxuella thermophila</name>
    <dbReference type="NCBI Taxonomy" id="1173111"/>
    <lineage>
        <taxon>Bacteria</taxon>
        <taxon>Bacillati</taxon>
        <taxon>Bacillota</taxon>
        <taxon>Bacilli</taxon>
        <taxon>Bacillales</taxon>
        <taxon>Thermoactinomycetaceae</taxon>
        <taxon>Lihuaxuella</taxon>
    </lineage>
</organism>
<dbReference type="InterPro" id="IPR035907">
    <property type="entry name" value="Hppk_sf"/>
</dbReference>